<feature type="domain" description="DUF302" evidence="1">
    <location>
        <begin position="192"/>
        <end position="254"/>
    </location>
</feature>
<dbReference type="Proteomes" id="UP000678679">
    <property type="component" value="Chromosome 2"/>
</dbReference>
<dbReference type="AlphaFoldDB" id="A0AAX1NCY2"/>
<dbReference type="SUPFAM" id="SSF103247">
    <property type="entry name" value="TT1751-like"/>
    <property type="match status" value="2"/>
</dbReference>
<dbReference type="Gene3D" id="3.30.310.70">
    <property type="entry name" value="TT1751-like domain"/>
    <property type="match status" value="2"/>
</dbReference>
<dbReference type="PANTHER" id="PTHR38342">
    <property type="entry name" value="SLR5037 PROTEIN"/>
    <property type="match status" value="1"/>
</dbReference>
<dbReference type="RefSeq" id="WP_169662493.1">
    <property type="nucleotide sequence ID" value="NZ_CP076133.1"/>
</dbReference>
<reference evidence="2 3" key="1">
    <citation type="submission" date="2021-05" db="EMBL/GenBank/DDBJ databases">
        <title>Comparative genomic studies on the polysaccharide-degrading batcterial strains of the Flammeovirga genus.</title>
        <authorList>
            <person name="Zewei F."/>
            <person name="Zheng Z."/>
            <person name="Yu L."/>
            <person name="Ruyue G."/>
            <person name="Yanhong M."/>
            <person name="Yuanyuan C."/>
            <person name="Jingyan G."/>
            <person name="Wenjun H."/>
        </authorList>
    </citation>
    <scope>NUCLEOTIDE SEQUENCE [LARGE SCALE GENOMIC DNA]</scope>
    <source>
        <strain evidence="2 3">NBRC:100898</strain>
    </source>
</reference>
<feature type="domain" description="DUF302" evidence="1">
    <location>
        <begin position="50"/>
        <end position="112"/>
    </location>
</feature>
<gene>
    <name evidence="2" type="ORF">KMW28_28325</name>
</gene>
<dbReference type="EMBL" id="CP076133">
    <property type="protein sequence ID" value="QWG04806.1"/>
    <property type="molecule type" value="Genomic_DNA"/>
</dbReference>
<sequence length="287" mass="32379">MKKFNILTGLLLLGFLSSFILINSDIQNSVDDFTIAVKENTKDFKQIVIIDHSRLAQEQGVKMPPSIVNIFSNPKVNSQLLSEDILIGLDLPYRVIVYAEPEANRPTVAYADKSYLQKRYSIDHHALNTLEHDYKKAIKHLPKEDISKVNTEGLTKHYGIIDITSDYNYEETIARLKKAILSQGDTRWFSDIDYKKEAEEYGVALPKSGLLLFGGPAPGGKAMNKFPKLGLDAFCQKILVYEAEDQKIHIAFNDIEAFAKLHYGTSAMPHQVINKRLTTTFTKAISK</sequence>
<dbReference type="Pfam" id="PF03625">
    <property type="entry name" value="DUF302"/>
    <property type="match status" value="2"/>
</dbReference>
<protein>
    <submittedName>
        <fullName evidence="2">DUF302 domain-containing protein</fullName>
    </submittedName>
</protein>
<name>A0AAX1NCY2_9BACT</name>
<proteinExistence type="predicted"/>
<dbReference type="InterPro" id="IPR005180">
    <property type="entry name" value="DUF302"/>
</dbReference>
<dbReference type="KEGG" id="fya:KMW28_28325"/>
<evidence type="ECO:0000313" key="2">
    <source>
        <dbReference type="EMBL" id="QWG04806.1"/>
    </source>
</evidence>
<keyword evidence="3" id="KW-1185">Reference proteome</keyword>
<dbReference type="PANTHER" id="PTHR38342:SF2">
    <property type="entry name" value="INNER MEMBRANE OR EXPORTED"/>
    <property type="match status" value="1"/>
</dbReference>
<dbReference type="InterPro" id="IPR035923">
    <property type="entry name" value="TT1751-like_sf"/>
</dbReference>
<organism evidence="2 3">
    <name type="scientific">Flammeovirga yaeyamensis</name>
    <dbReference type="NCBI Taxonomy" id="367791"/>
    <lineage>
        <taxon>Bacteria</taxon>
        <taxon>Pseudomonadati</taxon>
        <taxon>Bacteroidota</taxon>
        <taxon>Cytophagia</taxon>
        <taxon>Cytophagales</taxon>
        <taxon>Flammeovirgaceae</taxon>
        <taxon>Flammeovirga</taxon>
    </lineage>
</organism>
<evidence type="ECO:0000313" key="3">
    <source>
        <dbReference type="Proteomes" id="UP000678679"/>
    </source>
</evidence>
<dbReference type="CDD" id="cd14797">
    <property type="entry name" value="DUF302"/>
    <property type="match status" value="2"/>
</dbReference>
<evidence type="ECO:0000259" key="1">
    <source>
        <dbReference type="Pfam" id="PF03625"/>
    </source>
</evidence>
<accession>A0AAX1NCY2</accession>